<dbReference type="Gene3D" id="1.20.120.350">
    <property type="entry name" value="Voltage-gated potassium channels. Chain C"/>
    <property type="match status" value="1"/>
</dbReference>
<evidence type="ECO:0000256" key="7">
    <source>
        <dbReference type="ARBA" id="ARBA00022882"/>
    </source>
</evidence>
<dbReference type="InterPro" id="IPR003131">
    <property type="entry name" value="T1-type_BTB"/>
</dbReference>
<dbReference type="GO" id="GO:0051260">
    <property type="term" value="P:protein homooligomerization"/>
    <property type="evidence" value="ECO:0007669"/>
    <property type="project" value="InterPro"/>
</dbReference>
<evidence type="ECO:0000256" key="5">
    <source>
        <dbReference type="ARBA" id="ARBA00022692"/>
    </source>
</evidence>
<dbReference type="Proteomes" id="UP000472271">
    <property type="component" value="Chromosome 16"/>
</dbReference>
<keyword evidence="9 13" id="KW-1133">Transmembrane helix</keyword>
<dbReference type="Gene3D" id="3.30.710.10">
    <property type="entry name" value="Potassium Channel Kv1.1, Chain A"/>
    <property type="match status" value="1"/>
</dbReference>
<keyword evidence="7" id="KW-0851">Voltage-gated channel</keyword>
<evidence type="ECO:0000256" key="9">
    <source>
        <dbReference type="ARBA" id="ARBA00022989"/>
    </source>
</evidence>
<evidence type="ECO:0000256" key="10">
    <source>
        <dbReference type="ARBA" id="ARBA00023065"/>
    </source>
</evidence>
<proteinExistence type="predicted"/>
<evidence type="ECO:0000256" key="11">
    <source>
        <dbReference type="ARBA" id="ARBA00023136"/>
    </source>
</evidence>
<reference evidence="15" key="2">
    <citation type="submission" date="2025-08" db="UniProtKB">
        <authorList>
            <consortium name="Ensembl"/>
        </authorList>
    </citation>
    <scope>IDENTIFICATION</scope>
</reference>
<evidence type="ECO:0000256" key="12">
    <source>
        <dbReference type="ARBA" id="ARBA00023303"/>
    </source>
</evidence>
<dbReference type="CTD" id="27012"/>
<dbReference type="GO" id="GO:0005249">
    <property type="term" value="F:voltage-gated potassium channel activity"/>
    <property type="evidence" value="ECO:0007669"/>
    <property type="project" value="InterPro"/>
</dbReference>
<dbReference type="CDD" id="cd18424">
    <property type="entry name" value="BTB_POZ_KCNV1"/>
    <property type="match status" value="1"/>
</dbReference>
<dbReference type="InterPro" id="IPR028325">
    <property type="entry name" value="VG_K_chnl"/>
</dbReference>
<feature type="transmembrane region" description="Helical" evidence="13">
    <location>
        <begin position="365"/>
        <end position="387"/>
    </location>
</feature>
<dbReference type="SUPFAM" id="SSF54695">
    <property type="entry name" value="POZ domain"/>
    <property type="match status" value="1"/>
</dbReference>
<dbReference type="Pfam" id="PF02214">
    <property type="entry name" value="BTB_2"/>
    <property type="match status" value="1"/>
</dbReference>
<evidence type="ECO:0000259" key="14">
    <source>
        <dbReference type="SMART" id="SM00225"/>
    </source>
</evidence>
<dbReference type="InterPro" id="IPR000210">
    <property type="entry name" value="BTB/POZ_dom"/>
</dbReference>
<keyword evidence="2" id="KW-0813">Transport</keyword>
<evidence type="ECO:0000256" key="13">
    <source>
        <dbReference type="SAM" id="Phobius"/>
    </source>
</evidence>
<organism evidence="15 16">
    <name type="scientific">Sphaeramia orbicularis</name>
    <name type="common">orbiculate cardinalfish</name>
    <dbReference type="NCBI Taxonomy" id="375764"/>
    <lineage>
        <taxon>Eukaryota</taxon>
        <taxon>Metazoa</taxon>
        <taxon>Chordata</taxon>
        <taxon>Craniata</taxon>
        <taxon>Vertebrata</taxon>
        <taxon>Euteleostomi</taxon>
        <taxon>Actinopterygii</taxon>
        <taxon>Neopterygii</taxon>
        <taxon>Teleostei</taxon>
        <taxon>Neoteleostei</taxon>
        <taxon>Acanthomorphata</taxon>
        <taxon>Gobiaria</taxon>
        <taxon>Kurtiformes</taxon>
        <taxon>Apogonoidei</taxon>
        <taxon>Apogonidae</taxon>
        <taxon>Apogoninae</taxon>
        <taxon>Sphaeramia</taxon>
    </lineage>
</organism>
<dbReference type="GO" id="GO:0008076">
    <property type="term" value="C:voltage-gated potassium channel complex"/>
    <property type="evidence" value="ECO:0007669"/>
    <property type="project" value="InterPro"/>
</dbReference>
<keyword evidence="3" id="KW-1003">Cell membrane</keyword>
<keyword evidence="12" id="KW-0407">Ion channel</keyword>
<dbReference type="InterPro" id="IPR027359">
    <property type="entry name" value="Volt_channel_dom_sf"/>
</dbReference>
<reference evidence="15" key="1">
    <citation type="submission" date="2019-06" db="EMBL/GenBank/DDBJ databases">
        <authorList>
            <consortium name="Wellcome Sanger Institute Data Sharing"/>
        </authorList>
    </citation>
    <scope>NUCLEOTIDE SEQUENCE [LARGE SCALE GENOMIC DNA]</scope>
</reference>
<reference evidence="15" key="3">
    <citation type="submission" date="2025-09" db="UniProtKB">
        <authorList>
            <consortium name="Ensembl"/>
        </authorList>
    </citation>
    <scope>IDENTIFICATION</scope>
</reference>
<dbReference type="PRINTS" id="PR01491">
    <property type="entry name" value="KVCHANNEL"/>
</dbReference>
<dbReference type="Ensembl" id="ENSSORT00005024003.1">
    <property type="protein sequence ID" value="ENSSORP00005023328.1"/>
    <property type="gene ID" value="ENSSORG00005011291.1"/>
</dbReference>
<keyword evidence="16" id="KW-1185">Reference proteome</keyword>
<dbReference type="InterPro" id="IPR003968">
    <property type="entry name" value="K_chnl_volt-dep_Kv"/>
</dbReference>
<evidence type="ECO:0000256" key="4">
    <source>
        <dbReference type="ARBA" id="ARBA00022538"/>
    </source>
</evidence>
<feature type="transmembrane region" description="Helical" evidence="13">
    <location>
        <begin position="200"/>
        <end position="218"/>
    </location>
</feature>
<dbReference type="PRINTS" id="PR01494">
    <property type="entry name" value="KV9CHANNEL"/>
</dbReference>
<dbReference type="OrthoDB" id="296522at2759"/>
<name>A0A673A3Y0_9TELE</name>
<dbReference type="PANTHER" id="PTHR11537">
    <property type="entry name" value="VOLTAGE-GATED POTASSIUM CHANNEL"/>
    <property type="match status" value="1"/>
</dbReference>
<keyword evidence="6" id="KW-0631">Potassium channel</keyword>
<dbReference type="InterPro" id="IPR005821">
    <property type="entry name" value="Ion_trans_dom"/>
</dbReference>
<dbReference type="SMART" id="SM00225">
    <property type="entry name" value="BTB"/>
    <property type="match status" value="1"/>
</dbReference>
<feature type="domain" description="BTB" evidence="14">
    <location>
        <begin position="42"/>
        <end position="149"/>
    </location>
</feature>
<accession>A0A673A3Y0</accession>
<dbReference type="GO" id="GO:0001508">
    <property type="term" value="P:action potential"/>
    <property type="evidence" value="ECO:0007669"/>
    <property type="project" value="TreeGrafter"/>
</dbReference>
<feature type="transmembrane region" description="Helical" evidence="13">
    <location>
        <begin position="238"/>
        <end position="256"/>
    </location>
</feature>
<dbReference type="InParanoid" id="A0A673A3Y0"/>
<dbReference type="FunFam" id="1.10.287.70:FF:000005">
    <property type="entry name" value="potassium voltage-gated channel subfamily G member 1"/>
    <property type="match status" value="1"/>
</dbReference>
<keyword evidence="11 13" id="KW-0472">Membrane</keyword>
<feature type="transmembrane region" description="Helical" evidence="13">
    <location>
        <begin position="399"/>
        <end position="419"/>
    </location>
</feature>
<keyword evidence="5 13" id="KW-0812">Transmembrane</keyword>
<gene>
    <name evidence="15" type="primary">kcnv1</name>
</gene>
<evidence type="ECO:0000256" key="2">
    <source>
        <dbReference type="ARBA" id="ARBA00022448"/>
    </source>
</evidence>
<keyword evidence="10" id="KW-0406">Ion transport</keyword>
<feature type="transmembrane region" description="Helical" evidence="13">
    <location>
        <begin position="338"/>
        <end position="359"/>
    </location>
</feature>
<dbReference type="PRINTS" id="PR00169">
    <property type="entry name" value="KCHANNEL"/>
</dbReference>
<evidence type="ECO:0000256" key="3">
    <source>
        <dbReference type="ARBA" id="ARBA00022475"/>
    </source>
</evidence>
<comment type="subcellular location">
    <subcellularLocation>
        <location evidence="1">Cell membrane</location>
        <topology evidence="1">Multi-pass membrane protein</topology>
    </subcellularLocation>
</comment>
<dbReference type="Pfam" id="PF00520">
    <property type="entry name" value="Ion_trans"/>
    <property type="match status" value="1"/>
</dbReference>
<dbReference type="InterPro" id="IPR011333">
    <property type="entry name" value="SKP1/BTB/POZ_sf"/>
</dbReference>
<evidence type="ECO:0000256" key="1">
    <source>
        <dbReference type="ARBA" id="ARBA00004651"/>
    </source>
</evidence>
<keyword evidence="8" id="KW-0630">Potassium</keyword>
<dbReference type="PANTHER" id="PTHR11537:SF38">
    <property type="entry name" value="POTASSIUM VOLTAGE-GATED CHANNEL SUBFAMILY V MEMBER 1"/>
    <property type="match status" value="1"/>
</dbReference>
<keyword evidence="4" id="KW-0633">Potassium transport</keyword>
<dbReference type="InterPro" id="IPR003971">
    <property type="entry name" value="K_chnl_volt-dep_Kv5/Kv9"/>
</dbReference>
<dbReference type="SUPFAM" id="SSF81324">
    <property type="entry name" value="Voltage-gated potassium channels"/>
    <property type="match status" value="1"/>
</dbReference>
<evidence type="ECO:0000313" key="16">
    <source>
        <dbReference type="Proteomes" id="UP000472271"/>
    </source>
</evidence>
<dbReference type="GeneID" id="115435930"/>
<evidence type="ECO:0000256" key="6">
    <source>
        <dbReference type="ARBA" id="ARBA00022826"/>
    </source>
</evidence>
<sequence length="497" mass="55671">MSLSSSSLTEAEQYVDSRSLVSLDSSVFFSETTASCVRDPLDFFIINVGGSRYVLSQEMLALYPETRLGKLACCSRDSALELCDDADFLENEFFFDRSSQTFQYVMNYYRTGHLHVMEELCEISFLQEIEYWGIDEIRINPCCRERYYRRKEQKDTLDVKKDFEVDDGDEDFVGAACPALRRRLWDLLEKPESSRAARTFGSLSIFFVVVSVANMVLISLDFGDDSGASISAPMLFDTLEYVCVVWFTGELALRFVCVRDKCRFSRSIINVIDLLAILPFYVTLAVESLHGGSTELENMGRVVQVLRLLRSLRMLKLGRHLTGLKSLGMTIAQCYEEVGLLLLFLGVGISIFATVVFALEHDLPATTFTSVPAAWWWATTSMTTVGYGDIRPDTTVGKVLAFLCILSGILILALPIAIINDRFSACYFTLKMKEAAVRHGEMLKRLARGSMGDVGEGGIGGGVNLRDAYARSVLEMLKLQGRERASTRSSGGDELWW</sequence>
<dbReference type="RefSeq" id="XP_030014424.1">
    <property type="nucleotide sequence ID" value="XM_030158564.1"/>
</dbReference>
<evidence type="ECO:0000313" key="15">
    <source>
        <dbReference type="Ensembl" id="ENSSORP00005023328.1"/>
    </source>
</evidence>
<evidence type="ECO:0000256" key="8">
    <source>
        <dbReference type="ARBA" id="ARBA00022958"/>
    </source>
</evidence>
<dbReference type="AlphaFoldDB" id="A0A673A3Y0"/>
<dbReference type="Gene3D" id="1.10.287.70">
    <property type="match status" value="1"/>
</dbReference>
<protein>
    <recommendedName>
        <fullName evidence="14">BTB domain-containing protein</fullName>
    </recommendedName>
</protein>